<keyword evidence="13" id="KW-0472">Membrane</keyword>
<keyword evidence="12" id="KW-0175">Coiled coil</keyword>
<keyword evidence="6" id="KW-0418">Kinase</keyword>
<dbReference type="Pfam" id="PF02518">
    <property type="entry name" value="HATPase_c"/>
    <property type="match status" value="1"/>
</dbReference>
<dbReference type="InterPro" id="IPR011006">
    <property type="entry name" value="CheY-like_superfamily"/>
</dbReference>
<evidence type="ECO:0000256" key="12">
    <source>
        <dbReference type="SAM" id="Coils"/>
    </source>
</evidence>
<keyword evidence="7" id="KW-0067">ATP-binding</keyword>
<evidence type="ECO:0000259" key="15">
    <source>
        <dbReference type="PROSITE" id="PS50110"/>
    </source>
</evidence>
<comment type="caution">
    <text evidence="16">The sequence shown here is derived from an EMBL/GenBank/DDBJ whole genome shotgun (WGS) entry which is preliminary data.</text>
</comment>
<dbReference type="SMART" id="SM00448">
    <property type="entry name" value="REC"/>
    <property type="match status" value="2"/>
</dbReference>
<sequence length="791" mass="87458">MSIKQSIVRPVMILAIAIFSGGLVVSGTVIIASTRTSEGVREALSITRETQLLSTEMQDAQEYLNRVLDMTHFETATVLEHNLRQHTGKIRASLDLISTRDLPEMLLYRASVLRSEFDAWETLLLQRLGLTQSTSIPTRPVLDDQANTVVHATQLLAEMSAEYVTSEIDGARMRILSIFSVAMVSTLAILALALLFAFKRASEMSQAVLRISSRLLALVRDDTPSTEKPENELVAVHAALNKLDLALQEKRRMEHVLREEKARAEAATDAKSRFLATMSHEIRTPINGVLGMAELLHESPLSNEQKSYSETILASSEALLRIVNDILDFSKLEAGKTTLLHQSFNLRDVVFDVATLVAPIAAEKGIEVCIDVPEDTPRQFIGDNGRIRQILMNIVGNAVKFTTEGYVGVTVSYDESQSRPLSIRIEDTGVGIPEQQLGHIFQAFEQVESTTARRFEGTGLGLAITAHLVEAMEGEIKATSTLGKGSCFILHLDLPLAADAKTLNPRLIKFGPDLAGKSVMLISDLPFARDLRTRLLTTWGMDVHWYNGCADVLATLPDLPHPVDLVLVETGMSAEAAEHFSMMFWQQADRESIPIVFATEPQHLTAFQHLKERGPATALMKPPRNSALMQALVFALHPERSLPTQSGSETENIDDLSAFHVLIAEDNRTNQLVLRKMLASTNLKMTFCNDGQAAVDAYETGKFDLVLMDMSMPIMDGLQATRMIRKWEVDTNRPPCPIIALTANVMDTDEDACRAAGMVDFLTKPVRKQVVLKAIKQWTRLSDDQLEVGNL</sequence>
<dbReference type="Proteomes" id="UP000444174">
    <property type="component" value="Unassembled WGS sequence"/>
</dbReference>
<dbReference type="AlphaFoldDB" id="A0A843YG34"/>
<keyword evidence="13" id="KW-1133">Transmembrane helix</keyword>
<dbReference type="GO" id="GO:0005524">
    <property type="term" value="F:ATP binding"/>
    <property type="evidence" value="ECO:0007669"/>
    <property type="project" value="UniProtKB-KW"/>
</dbReference>
<dbReference type="PANTHER" id="PTHR45339:SF1">
    <property type="entry name" value="HYBRID SIGNAL TRANSDUCTION HISTIDINE KINASE J"/>
    <property type="match status" value="1"/>
</dbReference>
<evidence type="ECO:0000256" key="7">
    <source>
        <dbReference type="ARBA" id="ARBA00022840"/>
    </source>
</evidence>
<evidence type="ECO:0000256" key="11">
    <source>
        <dbReference type="PROSITE-ProRule" id="PRU00169"/>
    </source>
</evidence>
<dbReference type="Pfam" id="PF00072">
    <property type="entry name" value="Response_reg"/>
    <property type="match status" value="1"/>
</dbReference>
<keyword evidence="3 11" id="KW-0597">Phosphoprotein</keyword>
<dbReference type="InterPro" id="IPR036890">
    <property type="entry name" value="HATPase_C_sf"/>
</dbReference>
<feature type="transmembrane region" description="Helical" evidence="13">
    <location>
        <begin position="175"/>
        <end position="198"/>
    </location>
</feature>
<feature type="coiled-coil region" evidence="12">
    <location>
        <begin position="243"/>
        <end position="270"/>
    </location>
</feature>
<reference evidence="16 17" key="1">
    <citation type="submission" date="2019-10" db="EMBL/GenBank/DDBJ databases">
        <title>Epibacterium sp. nov., isolated from seawater.</title>
        <authorList>
            <person name="Zhang X."/>
            <person name="Li N."/>
        </authorList>
    </citation>
    <scope>NUCLEOTIDE SEQUENCE [LARGE SCALE GENOMIC DNA]</scope>
    <source>
        <strain evidence="16 17">SM1979</strain>
    </source>
</reference>
<feature type="transmembrane region" description="Helical" evidence="13">
    <location>
        <begin position="12"/>
        <end position="32"/>
    </location>
</feature>
<accession>A0A843YG34</accession>
<dbReference type="EC" id="2.7.13.3" evidence="2"/>
<evidence type="ECO:0000256" key="2">
    <source>
        <dbReference type="ARBA" id="ARBA00012438"/>
    </source>
</evidence>
<dbReference type="Gene3D" id="1.10.287.130">
    <property type="match status" value="1"/>
</dbReference>
<dbReference type="GO" id="GO:0000155">
    <property type="term" value="F:phosphorelay sensor kinase activity"/>
    <property type="evidence" value="ECO:0007669"/>
    <property type="project" value="InterPro"/>
</dbReference>
<proteinExistence type="predicted"/>
<evidence type="ECO:0000256" key="13">
    <source>
        <dbReference type="SAM" id="Phobius"/>
    </source>
</evidence>
<protein>
    <recommendedName>
        <fullName evidence="10">Sensory/regulatory protein RpfC</fullName>
        <ecNumber evidence="2">2.7.13.3</ecNumber>
    </recommendedName>
</protein>
<keyword evidence="13" id="KW-0812">Transmembrane</keyword>
<evidence type="ECO:0000313" key="17">
    <source>
        <dbReference type="Proteomes" id="UP000444174"/>
    </source>
</evidence>
<comment type="caution">
    <text evidence="11">Lacks conserved residue(s) required for the propagation of feature annotation.</text>
</comment>
<dbReference type="SMART" id="SM00387">
    <property type="entry name" value="HATPase_c"/>
    <property type="match status" value="1"/>
</dbReference>
<feature type="domain" description="Response regulatory" evidence="15">
    <location>
        <begin position="660"/>
        <end position="779"/>
    </location>
</feature>
<feature type="domain" description="Response regulatory" evidence="15">
    <location>
        <begin position="518"/>
        <end position="636"/>
    </location>
</feature>
<gene>
    <name evidence="16" type="ORF">GFB49_16535</name>
</gene>
<keyword evidence="8" id="KW-0902">Two-component regulatory system</keyword>
<dbReference type="Pfam" id="PF00512">
    <property type="entry name" value="HisKA"/>
    <property type="match status" value="1"/>
</dbReference>
<dbReference type="InterPro" id="IPR004358">
    <property type="entry name" value="Sig_transdc_His_kin-like_C"/>
</dbReference>
<evidence type="ECO:0000256" key="6">
    <source>
        <dbReference type="ARBA" id="ARBA00022777"/>
    </source>
</evidence>
<dbReference type="SMART" id="SM00388">
    <property type="entry name" value="HisKA"/>
    <property type="match status" value="1"/>
</dbReference>
<dbReference type="PRINTS" id="PR00344">
    <property type="entry name" value="BCTRLSENSOR"/>
</dbReference>
<dbReference type="SUPFAM" id="SSF52172">
    <property type="entry name" value="CheY-like"/>
    <property type="match status" value="2"/>
</dbReference>
<dbReference type="PROSITE" id="PS50109">
    <property type="entry name" value="HIS_KIN"/>
    <property type="match status" value="1"/>
</dbReference>
<dbReference type="SUPFAM" id="SSF55874">
    <property type="entry name" value="ATPase domain of HSP90 chaperone/DNA topoisomerase II/histidine kinase"/>
    <property type="match status" value="1"/>
</dbReference>
<organism evidence="16 17">
    <name type="scientific">Tritonibacter litoralis</name>
    <dbReference type="NCBI Taxonomy" id="2662264"/>
    <lineage>
        <taxon>Bacteria</taxon>
        <taxon>Pseudomonadati</taxon>
        <taxon>Pseudomonadota</taxon>
        <taxon>Alphaproteobacteria</taxon>
        <taxon>Rhodobacterales</taxon>
        <taxon>Paracoccaceae</taxon>
        <taxon>Tritonibacter</taxon>
    </lineage>
</organism>
<dbReference type="PROSITE" id="PS50110">
    <property type="entry name" value="RESPONSE_REGULATORY"/>
    <property type="match status" value="2"/>
</dbReference>
<name>A0A843YG34_9RHOB</name>
<keyword evidence="5" id="KW-0547">Nucleotide-binding</keyword>
<evidence type="ECO:0000256" key="8">
    <source>
        <dbReference type="ARBA" id="ARBA00023012"/>
    </source>
</evidence>
<dbReference type="InterPro" id="IPR036097">
    <property type="entry name" value="HisK_dim/P_sf"/>
</dbReference>
<keyword evidence="17" id="KW-1185">Reference proteome</keyword>
<evidence type="ECO:0000256" key="9">
    <source>
        <dbReference type="ARBA" id="ARBA00064003"/>
    </source>
</evidence>
<dbReference type="CDD" id="cd00082">
    <property type="entry name" value="HisKA"/>
    <property type="match status" value="1"/>
</dbReference>
<keyword evidence="4" id="KW-0808">Transferase</keyword>
<comment type="catalytic activity">
    <reaction evidence="1">
        <text>ATP + protein L-histidine = ADP + protein N-phospho-L-histidine.</text>
        <dbReference type="EC" id="2.7.13.3"/>
    </reaction>
</comment>
<dbReference type="CDD" id="cd16922">
    <property type="entry name" value="HATPase_EvgS-ArcB-TorS-like"/>
    <property type="match status" value="1"/>
</dbReference>
<evidence type="ECO:0000256" key="3">
    <source>
        <dbReference type="ARBA" id="ARBA00022553"/>
    </source>
</evidence>
<evidence type="ECO:0000256" key="5">
    <source>
        <dbReference type="ARBA" id="ARBA00022741"/>
    </source>
</evidence>
<feature type="domain" description="Histidine kinase" evidence="14">
    <location>
        <begin position="277"/>
        <end position="496"/>
    </location>
</feature>
<dbReference type="Gene3D" id="3.30.565.10">
    <property type="entry name" value="Histidine kinase-like ATPase, C-terminal domain"/>
    <property type="match status" value="1"/>
</dbReference>
<evidence type="ECO:0000259" key="14">
    <source>
        <dbReference type="PROSITE" id="PS50109"/>
    </source>
</evidence>
<dbReference type="Gene3D" id="3.40.50.2300">
    <property type="match status" value="2"/>
</dbReference>
<evidence type="ECO:0000256" key="4">
    <source>
        <dbReference type="ARBA" id="ARBA00022679"/>
    </source>
</evidence>
<dbReference type="PANTHER" id="PTHR45339">
    <property type="entry name" value="HYBRID SIGNAL TRANSDUCTION HISTIDINE KINASE J"/>
    <property type="match status" value="1"/>
</dbReference>
<dbReference type="InterPro" id="IPR003594">
    <property type="entry name" value="HATPase_dom"/>
</dbReference>
<evidence type="ECO:0000256" key="10">
    <source>
        <dbReference type="ARBA" id="ARBA00068150"/>
    </source>
</evidence>
<dbReference type="FunFam" id="3.30.565.10:FF:000010">
    <property type="entry name" value="Sensor histidine kinase RcsC"/>
    <property type="match status" value="1"/>
</dbReference>
<dbReference type="FunFam" id="1.10.287.130:FF:000002">
    <property type="entry name" value="Two-component osmosensing histidine kinase"/>
    <property type="match status" value="1"/>
</dbReference>
<dbReference type="InterPro" id="IPR005467">
    <property type="entry name" value="His_kinase_dom"/>
</dbReference>
<dbReference type="EMBL" id="WIBF01000012">
    <property type="protein sequence ID" value="MQQ10076.1"/>
    <property type="molecule type" value="Genomic_DNA"/>
</dbReference>
<dbReference type="CDD" id="cd17546">
    <property type="entry name" value="REC_hyHK_CKI1_RcsC-like"/>
    <property type="match status" value="1"/>
</dbReference>
<evidence type="ECO:0000313" key="16">
    <source>
        <dbReference type="EMBL" id="MQQ10076.1"/>
    </source>
</evidence>
<dbReference type="InterPro" id="IPR001789">
    <property type="entry name" value="Sig_transdc_resp-reg_receiver"/>
</dbReference>
<feature type="modified residue" description="4-aspartylphosphate" evidence="11">
    <location>
        <position position="709"/>
    </location>
</feature>
<dbReference type="SUPFAM" id="SSF47384">
    <property type="entry name" value="Homodimeric domain of signal transducing histidine kinase"/>
    <property type="match status" value="1"/>
</dbReference>
<dbReference type="InterPro" id="IPR003661">
    <property type="entry name" value="HisK_dim/P_dom"/>
</dbReference>
<evidence type="ECO:0000256" key="1">
    <source>
        <dbReference type="ARBA" id="ARBA00000085"/>
    </source>
</evidence>
<comment type="subunit">
    <text evidence="9">At low DSF concentrations, interacts with RpfF.</text>
</comment>